<accession>A0ABD3TC62</accession>
<reference evidence="1 2" key="1">
    <citation type="submission" date="2024-12" db="EMBL/GenBank/DDBJ databases">
        <title>The unique morphological basis and parallel evolutionary history of personate flowers in Penstemon.</title>
        <authorList>
            <person name="Depatie T.H."/>
            <person name="Wessinger C.A."/>
        </authorList>
    </citation>
    <scope>NUCLEOTIDE SEQUENCE [LARGE SCALE GENOMIC DNA]</scope>
    <source>
        <strain evidence="1">WTNN_2</strain>
        <tissue evidence="1">Leaf</tissue>
    </source>
</reference>
<comment type="caution">
    <text evidence="1">The sequence shown here is derived from an EMBL/GenBank/DDBJ whole genome shotgun (WGS) entry which is preliminary data.</text>
</comment>
<dbReference type="Gene3D" id="3.40.50.720">
    <property type="entry name" value="NAD(P)-binding Rossmann-like Domain"/>
    <property type="match status" value="1"/>
</dbReference>
<gene>
    <name evidence="1" type="ORF">ACJIZ3_009138</name>
</gene>
<organism evidence="1 2">
    <name type="scientific">Penstemon smallii</name>
    <dbReference type="NCBI Taxonomy" id="265156"/>
    <lineage>
        <taxon>Eukaryota</taxon>
        <taxon>Viridiplantae</taxon>
        <taxon>Streptophyta</taxon>
        <taxon>Embryophyta</taxon>
        <taxon>Tracheophyta</taxon>
        <taxon>Spermatophyta</taxon>
        <taxon>Magnoliopsida</taxon>
        <taxon>eudicotyledons</taxon>
        <taxon>Gunneridae</taxon>
        <taxon>Pentapetalae</taxon>
        <taxon>asterids</taxon>
        <taxon>lamiids</taxon>
        <taxon>Lamiales</taxon>
        <taxon>Plantaginaceae</taxon>
        <taxon>Cheloneae</taxon>
        <taxon>Penstemon</taxon>
    </lineage>
</organism>
<evidence type="ECO:0000313" key="2">
    <source>
        <dbReference type="Proteomes" id="UP001634393"/>
    </source>
</evidence>
<keyword evidence="2" id="KW-1185">Reference proteome</keyword>
<dbReference type="InterPro" id="IPR055280">
    <property type="entry name" value="TIC32"/>
</dbReference>
<dbReference type="EMBL" id="JBJXBP010000004">
    <property type="protein sequence ID" value="KAL3834402.1"/>
    <property type="molecule type" value="Genomic_DNA"/>
</dbReference>
<evidence type="ECO:0008006" key="3">
    <source>
        <dbReference type="Google" id="ProtNLM"/>
    </source>
</evidence>
<dbReference type="SUPFAM" id="SSF51735">
    <property type="entry name" value="NAD(P)-binding Rossmann-fold domains"/>
    <property type="match status" value="1"/>
</dbReference>
<evidence type="ECO:0000313" key="1">
    <source>
        <dbReference type="EMBL" id="KAL3834402.1"/>
    </source>
</evidence>
<dbReference type="PRINTS" id="PR00081">
    <property type="entry name" value="GDHRDH"/>
</dbReference>
<name>A0ABD3TC62_9LAMI</name>
<dbReference type="Proteomes" id="UP001634393">
    <property type="component" value="Unassembled WGS sequence"/>
</dbReference>
<dbReference type="CDD" id="cd05327">
    <property type="entry name" value="retinol-DH_like_SDR_c_like"/>
    <property type="match status" value="1"/>
</dbReference>
<sequence>MVVLSFYLNKISSIKLNQDLILPSFNLDAKNPYSKKIVSESEISQDMWLFKRRGPSGFSSSSTAEEVTNGIDASGLTAIVTGASSGIGSETARVLALRGVHVVMGVRNMDAGKKVKETIVKEVPSAKIDAMELDLSSLASVSKFASEFRSSGRPLNLLINNAGVMAPPFKLSKDKIELQFATNHLGHFLLANMLLDTMKKTARKTKREGRIVNVSSEAHRLTYKEGIRFDRLNDEEGYAKWAAYGQSKLANVLHANELGRRLKEEGAEITANSLHPGVITTNLFRHMGVFEGNLGVFEGLVGTLGKLVFKNVQQGASTTCYVALHPQLKGVSGEYFSDNNLAKASSTATDGDLAKKLWDFSMNLAK</sequence>
<dbReference type="PANTHER" id="PTHR48476:SF1">
    <property type="entry name" value="SHORT-CHAIN DEHYDROGENASE TIC 32, CHLOROPLASTIC-LIKE"/>
    <property type="match status" value="1"/>
</dbReference>
<dbReference type="AlphaFoldDB" id="A0ABD3TC62"/>
<dbReference type="Pfam" id="PF00106">
    <property type="entry name" value="adh_short"/>
    <property type="match status" value="1"/>
</dbReference>
<dbReference type="PANTHER" id="PTHR48476">
    <property type="entry name" value="SHORT-CHAIN DEHYDROGENASE TIC 32, CHLOROPLASTIC-LIKE"/>
    <property type="match status" value="1"/>
</dbReference>
<protein>
    <recommendedName>
        <fullName evidence="3">Short-chain dehydrogenase TIC 32, chloroplastic-like</fullName>
    </recommendedName>
</protein>
<dbReference type="InterPro" id="IPR036291">
    <property type="entry name" value="NAD(P)-bd_dom_sf"/>
</dbReference>
<dbReference type="InterPro" id="IPR002347">
    <property type="entry name" value="SDR_fam"/>
</dbReference>
<proteinExistence type="predicted"/>